<reference evidence="2 3" key="1">
    <citation type="submission" date="2023-09" db="EMBL/GenBank/DDBJ databases">
        <title>Pangenome analysis of Batrachochytrium dendrobatidis and related Chytrids.</title>
        <authorList>
            <person name="Yacoub M.N."/>
            <person name="Stajich J.E."/>
            <person name="James T.Y."/>
        </authorList>
    </citation>
    <scope>NUCLEOTIDE SEQUENCE [LARGE SCALE GENOMIC DNA]</scope>
    <source>
        <strain evidence="2 3">JEL0888</strain>
    </source>
</reference>
<dbReference type="SUPFAM" id="SSF52058">
    <property type="entry name" value="L domain-like"/>
    <property type="match status" value="1"/>
</dbReference>
<keyword evidence="1" id="KW-0472">Membrane</keyword>
<gene>
    <name evidence="2" type="ORF">HK105_204199</name>
</gene>
<dbReference type="Proteomes" id="UP001527925">
    <property type="component" value="Unassembled WGS sequence"/>
</dbReference>
<keyword evidence="1" id="KW-0812">Transmembrane</keyword>
<dbReference type="InterPro" id="IPR001611">
    <property type="entry name" value="Leu-rich_rpt"/>
</dbReference>
<dbReference type="Gene3D" id="3.80.10.10">
    <property type="entry name" value="Ribonuclease Inhibitor"/>
    <property type="match status" value="2"/>
</dbReference>
<organism evidence="2 3">
    <name type="scientific">Polyrhizophydium stewartii</name>
    <dbReference type="NCBI Taxonomy" id="2732419"/>
    <lineage>
        <taxon>Eukaryota</taxon>
        <taxon>Fungi</taxon>
        <taxon>Fungi incertae sedis</taxon>
        <taxon>Chytridiomycota</taxon>
        <taxon>Chytridiomycota incertae sedis</taxon>
        <taxon>Chytridiomycetes</taxon>
        <taxon>Rhizophydiales</taxon>
        <taxon>Rhizophydiales incertae sedis</taxon>
        <taxon>Polyrhizophydium</taxon>
    </lineage>
</organism>
<dbReference type="PANTHER" id="PTHR48009">
    <property type="entry name" value="LEUCINE-RICH REPEAT (LRR) FAMILY PROTEIN"/>
    <property type="match status" value="1"/>
</dbReference>
<keyword evidence="3" id="KW-1185">Reference proteome</keyword>
<evidence type="ECO:0000256" key="1">
    <source>
        <dbReference type="SAM" id="Phobius"/>
    </source>
</evidence>
<dbReference type="InterPro" id="IPR032675">
    <property type="entry name" value="LRR_dom_sf"/>
</dbReference>
<dbReference type="PANTHER" id="PTHR48009:SF4">
    <property type="entry name" value="LEUCINE-RICH REPEAT (LRR) FAMILY PROTEIN"/>
    <property type="match status" value="1"/>
</dbReference>
<dbReference type="InterPro" id="IPR053213">
    <property type="entry name" value="RLP29"/>
</dbReference>
<name>A0ABR4N9A2_9FUNG</name>
<accession>A0ABR4N9A2</accession>
<evidence type="ECO:0008006" key="4">
    <source>
        <dbReference type="Google" id="ProtNLM"/>
    </source>
</evidence>
<proteinExistence type="predicted"/>
<evidence type="ECO:0000313" key="2">
    <source>
        <dbReference type="EMBL" id="KAL2916108.1"/>
    </source>
</evidence>
<keyword evidence="1" id="KW-1133">Transmembrane helix</keyword>
<comment type="caution">
    <text evidence="2">The sequence shown here is derived from an EMBL/GenBank/DDBJ whole genome shotgun (WGS) entry which is preliminary data.</text>
</comment>
<evidence type="ECO:0000313" key="3">
    <source>
        <dbReference type="Proteomes" id="UP001527925"/>
    </source>
</evidence>
<sequence length="286" mass="31063">MSADQCRLLAAAFPTLGFGPICCNTTMTFCENGVLTQLSLGSLNIGGQIPYELGSLNTLVNLALFNNSFTSTIPESLGNLTKLEYLSLDTNHLTGGIPSSFANLVNLKELWLYTNNLTGPIPPFVGNMRNLRNLSLDDNRFSGQIPDTIGQLKNLVFLGLTRNELSGQIPTSIGSIPTLTKLHFGNNFLNGSLPYTLNPTVVTECDGRGTLVCINATAMPDVGRYCNLAFCQDTFSRPQFSRLPPIIGSIVSSLLLLYALVSFSLAIRFKKPKGIVRTLSFKRTSK</sequence>
<feature type="transmembrane region" description="Helical" evidence="1">
    <location>
        <begin position="246"/>
        <end position="267"/>
    </location>
</feature>
<dbReference type="EMBL" id="JADGIZ020000018">
    <property type="protein sequence ID" value="KAL2916108.1"/>
    <property type="molecule type" value="Genomic_DNA"/>
</dbReference>
<protein>
    <recommendedName>
        <fullName evidence="4">L domain-like protein</fullName>
    </recommendedName>
</protein>
<dbReference type="Pfam" id="PF00560">
    <property type="entry name" value="LRR_1"/>
    <property type="match status" value="4"/>
</dbReference>